<dbReference type="Proteomes" id="UP001062846">
    <property type="component" value="Chromosome 3"/>
</dbReference>
<protein>
    <submittedName>
        <fullName evidence="1">Uncharacterized protein</fullName>
    </submittedName>
</protein>
<reference evidence="1" key="1">
    <citation type="submission" date="2022-02" db="EMBL/GenBank/DDBJ databases">
        <title>Plant Genome Project.</title>
        <authorList>
            <person name="Zhang R.-G."/>
        </authorList>
    </citation>
    <scope>NUCLEOTIDE SEQUENCE</scope>
    <source>
        <strain evidence="1">AT1</strain>
    </source>
</reference>
<comment type="caution">
    <text evidence="1">The sequence shown here is derived from an EMBL/GenBank/DDBJ whole genome shotgun (WGS) entry which is preliminary data.</text>
</comment>
<name>A0ACC0PHW3_RHOML</name>
<accession>A0ACC0PHW3</accession>
<keyword evidence="2" id="KW-1185">Reference proteome</keyword>
<sequence length="70" mass="7243">MGVIKINVDGAVDVNNGRGRAGLVAQDSNGVVVGAAMELSRRAASVRVIEAAGFRFAVLTALNELTLHHS</sequence>
<dbReference type="EMBL" id="CM046390">
    <property type="protein sequence ID" value="KAI8564632.1"/>
    <property type="molecule type" value="Genomic_DNA"/>
</dbReference>
<evidence type="ECO:0000313" key="1">
    <source>
        <dbReference type="EMBL" id="KAI8564632.1"/>
    </source>
</evidence>
<gene>
    <name evidence="1" type="ORF">RHMOL_Rhmol03G0195800</name>
</gene>
<proteinExistence type="predicted"/>
<evidence type="ECO:0000313" key="2">
    <source>
        <dbReference type="Proteomes" id="UP001062846"/>
    </source>
</evidence>
<organism evidence="1 2">
    <name type="scientific">Rhododendron molle</name>
    <name type="common">Chinese azalea</name>
    <name type="synonym">Azalea mollis</name>
    <dbReference type="NCBI Taxonomy" id="49168"/>
    <lineage>
        <taxon>Eukaryota</taxon>
        <taxon>Viridiplantae</taxon>
        <taxon>Streptophyta</taxon>
        <taxon>Embryophyta</taxon>
        <taxon>Tracheophyta</taxon>
        <taxon>Spermatophyta</taxon>
        <taxon>Magnoliopsida</taxon>
        <taxon>eudicotyledons</taxon>
        <taxon>Gunneridae</taxon>
        <taxon>Pentapetalae</taxon>
        <taxon>asterids</taxon>
        <taxon>Ericales</taxon>
        <taxon>Ericaceae</taxon>
        <taxon>Ericoideae</taxon>
        <taxon>Rhodoreae</taxon>
        <taxon>Rhododendron</taxon>
    </lineage>
</organism>